<dbReference type="OrthoDB" id="2498459at2759"/>
<protein>
    <submittedName>
        <fullName evidence="2">Uncharacterized protein</fullName>
    </submittedName>
</protein>
<sequence>MNPSLQSYNFQYRGSSNEGCKKRDHSVGPVSPLPEGMNENLTPFTSQQASGDQMMMMMRDDTIKPSNQLPIAKRTRLDESNDQPVVQLHVREASNSTHAQDCGPAEVDQPMLSAIPAVRKNKNRGLSISIPPVGPTFQHQGLAPSPGGTSTEDPVTPLYQIVHTPTIAPGAPGPGNIDEIRRLERSWATNMREDDQISPDFPNFQLGQDGMNQSHDLLQANRRDPNDGTSAALREMFELTASAKTPTFTPESFSLMFKKDEDHHGSNGSQPSTSSQ</sequence>
<dbReference type="HOGENOM" id="CLU_1008590_0_0_1"/>
<feature type="compositionally biased region" description="Polar residues" evidence="1">
    <location>
        <begin position="266"/>
        <end position="276"/>
    </location>
</feature>
<dbReference type="AlphaFoldDB" id="F4RCT9"/>
<accession>F4RCT9</accession>
<dbReference type="EMBL" id="GL883096">
    <property type="protein sequence ID" value="EGG09928.1"/>
    <property type="molecule type" value="Genomic_DNA"/>
</dbReference>
<dbReference type="VEuPathDB" id="FungiDB:MELLADRAFT_95264"/>
<feature type="compositionally biased region" description="Polar residues" evidence="1">
    <location>
        <begin position="242"/>
        <end position="252"/>
    </location>
</feature>
<feature type="compositionally biased region" description="Polar residues" evidence="1">
    <location>
        <begin position="1"/>
        <end position="18"/>
    </location>
</feature>
<evidence type="ECO:0000313" key="2">
    <source>
        <dbReference type="EMBL" id="EGG09928.1"/>
    </source>
</evidence>
<gene>
    <name evidence="2" type="ORF">MELLADRAFT_95264</name>
</gene>
<feature type="region of interest" description="Disordered" evidence="1">
    <location>
        <begin position="242"/>
        <end position="276"/>
    </location>
</feature>
<evidence type="ECO:0000256" key="1">
    <source>
        <dbReference type="SAM" id="MobiDB-lite"/>
    </source>
</evidence>
<keyword evidence="3" id="KW-1185">Reference proteome</keyword>
<dbReference type="KEGG" id="mlr:MELLADRAFT_95264"/>
<feature type="region of interest" description="Disordered" evidence="1">
    <location>
        <begin position="1"/>
        <end position="41"/>
    </location>
</feature>
<dbReference type="Proteomes" id="UP000001072">
    <property type="component" value="Unassembled WGS sequence"/>
</dbReference>
<proteinExistence type="predicted"/>
<organism evidence="3">
    <name type="scientific">Melampsora larici-populina (strain 98AG31 / pathotype 3-4-7)</name>
    <name type="common">Poplar leaf rust fungus</name>
    <dbReference type="NCBI Taxonomy" id="747676"/>
    <lineage>
        <taxon>Eukaryota</taxon>
        <taxon>Fungi</taxon>
        <taxon>Dikarya</taxon>
        <taxon>Basidiomycota</taxon>
        <taxon>Pucciniomycotina</taxon>
        <taxon>Pucciniomycetes</taxon>
        <taxon>Pucciniales</taxon>
        <taxon>Melampsoraceae</taxon>
        <taxon>Melampsora</taxon>
    </lineage>
</organism>
<dbReference type="GeneID" id="18937189"/>
<evidence type="ECO:0000313" key="3">
    <source>
        <dbReference type="Proteomes" id="UP000001072"/>
    </source>
</evidence>
<name>F4RCT9_MELLP</name>
<dbReference type="InParanoid" id="F4RCT9"/>
<dbReference type="RefSeq" id="XP_007406982.1">
    <property type="nucleotide sequence ID" value="XM_007406920.1"/>
</dbReference>
<reference evidence="3" key="1">
    <citation type="journal article" date="2011" name="Proc. Natl. Acad. Sci. U.S.A.">
        <title>Obligate biotrophy features unraveled by the genomic analysis of rust fungi.</title>
        <authorList>
            <person name="Duplessis S."/>
            <person name="Cuomo C.A."/>
            <person name="Lin Y.-C."/>
            <person name="Aerts A."/>
            <person name="Tisserant E."/>
            <person name="Veneault-Fourrey C."/>
            <person name="Joly D.L."/>
            <person name="Hacquard S."/>
            <person name="Amselem J."/>
            <person name="Cantarel B.L."/>
            <person name="Chiu R."/>
            <person name="Coutinho P.M."/>
            <person name="Feau N."/>
            <person name="Field M."/>
            <person name="Frey P."/>
            <person name="Gelhaye E."/>
            <person name="Goldberg J."/>
            <person name="Grabherr M.G."/>
            <person name="Kodira C.D."/>
            <person name="Kohler A."/>
            <person name="Kuees U."/>
            <person name="Lindquist E.A."/>
            <person name="Lucas S.M."/>
            <person name="Mago R."/>
            <person name="Mauceli E."/>
            <person name="Morin E."/>
            <person name="Murat C."/>
            <person name="Pangilinan J.L."/>
            <person name="Park R."/>
            <person name="Pearson M."/>
            <person name="Quesneville H."/>
            <person name="Rouhier N."/>
            <person name="Sakthikumar S."/>
            <person name="Salamov A.A."/>
            <person name="Schmutz J."/>
            <person name="Selles B."/>
            <person name="Shapiro H."/>
            <person name="Tanguay P."/>
            <person name="Tuskan G.A."/>
            <person name="Henrissat B."/>
            <person name="Van de Peer Y."/>
            <person name="Rouze P."/>
            <person name="Ellis J.G."/>
            <person name="Dodds P.N."/>
            <person name="Schein J.E."/>
            <person name="Zhong S."/>
            <person name="Hamelin R.C."/>
            <person name="Grigoriev I.V."/>
            <person name="Szabo L.J."/>
            <person name="Martin F."/>
        </authorList>
    </citation>
    <scope>NUCLEOTIDE SEQUENCE [LARGE SCALE GENOMIC DNA]</scope>
    <source>
        <strain evidence="3">98AG31 / pathotype 3-4-7</strain>
    </source>
</reference>